<dbReference type="PANTHER" id="PTHR34390:SF1">
    <property type="entry name" value="SUCCINATE TRANSPORTER SUBUNIT YJJB-RELATED"/>
    <property type="match status" value="1"/>
</dbReference>
<feature type="transmembrane region" description="Helical" evidence="8">
    <location>
        <begin position="108"/>
        <end position="128"/>
    </location>
</feature>
<dbReference type="InterPro" id="IPR024528">
    <property type="entry name" value="ThrE_2"/>
</dbReference>
<evidence type="ECO:0000256" key="4">
    <source>
        <dbReference type="ARBA" id="ARBA00022692"/>
    </source>
</evidence>
<evidence type="ECO:0000256" key="6">
    <source>
        <dbReference type="ARBA" id="ARBA00023136"/>
    </source>
</evidence>
<organism evidence="10 11">
    <name type="scientific">Peribacillus deserti</name>
    <dbReference type="NCBI Taxonomy" id="673318"/>
    <lineage>
        <taxon>Bacteria</taxon>
        <taxon>Bacillati</taxon>
        <taxon>Bacillota</taxon>
        <taxon>Bacilli</taxon>
        <taxon>Bacillales</taxon>
        <taxon>Bacillaceae</taxon>
        <taxon>Peribacillus</taxon>
    </lineage>
</organism>
<feature type="domain" description="Threonine/Serine exporter ThrE" evidence="9">
    <location>
        <begin position="4"/>
        <end position="131"/>
    </location>
</feature>
<proteinExistence type="inferred from homology"/>
<comment type="subcellular location">
    <subcellularLocation>
        <location evidence="1">Cell membrane</location>
        <topology evidence="1">Multi-pass membrane protein</topology>
    </subcellularLocation>
</comment>
<keyword evidence="6 8" id="KW-0472">Membrane</keyword>
<sequence>MIGQLITSFFATAGIGIIFNIPKKSLINCGIVGMAGWFIYVVLFENHFDPVLATLLSAFLIAIMSQFYAKKYKMPVIIFSVAGMIPLVPGGMAYYAMRKFVENDYNEALQFAAKAFMLSGAIAVGIILSEVLNQTIKKINQQ</sequence>
<protein>
    <submittedName>
        <fullName evidence="10">Uncharacterized membrane protein YjjB (DUF3815 family)</fullName>
    </submittedName>
</protein>
<evidence type="ECO:0000313" key="10">
    <source>
        <dbReference type="EMBL" id="MBM7693474.1"/>
    </source>
</evidence>
<keyword evidence="5 8" id="KW-1133">Transmembrane helix</keyword>
<comment type="caution">
    <text evidence="10">The sequence shown here is derived from an EMBL/GenBank/DDBJ whole genome shotgun (WGS) entry which is preliminary data.</text>
</comment>
<feature type="transmembrane region" description="Helical" evidence="8">
    <location>
        <begin position="76"/>
        <end position="96"/>
    </location>
</feature>
<comment type="similarity">
    <text evidence="7">Belongs to the ThrE exporter (TC 2.A.79) family.</text>
</comment>
<evidence type="ECO:0000256" key="1">
    <source>
        <dbReference type="ARBA" id="ARBA00004651"/>
    </source>
</evidence>
<dbReference type="RefSeq" id="WP_204544231.1">
    <property type="nucleotide sequence ID" value="NZ_JAFBFI010000013.1"/>
</dbReference>
<accession>A0ABS2QJY0</accession>
<evidence type="ECO:0000313" key="11">
    <source>
        <dbReference type="Proteomes" id="UP000823486"/>
    </source>
</evidence>
<name>A0ABS2QJY0_9BACI</name>
<evidence type="ECO:0000259" key="9">
    <source>
        <dbReference type="Pfam" id="PF12821"/>
    </source>
</evidence>
<evidence type="ECO:0000256" key="8">
    <source>
        <dbReference type="SAM" id="Phobius"/>
    </source>
</evidence>
<evidence type="ECO:0000256" key="2">
    <source>
        <dbReference type="ARBA" id="ARBA00022475"/>
    </source>
</evidence>
<gene>
    <name evidence="10" type="ORF">JOC77_002914</name>
</gene>
<evidence type="ECO:0000256" key="7">
    <source>
        <dbReference type="ARBA" id="ARBA00034125"/>
    </source>
</evidence>
<keyword evidence="11" id="KW-1185">Reference proteome</keyword>
<dbReference type="Pfam" id="PF12821">
    <property type="entry name" value="ThrE_2"/>
    <property type="match status" value="1"/>
</dbReference>
<evidence type="ECO:0000256" key="5">
    <source>
        <dbReference type="ARBA" id="ARBA00022989"/>
    </source>
</evidence>
<feature type="transmembrane region" description="Helical" evidence="8">
    <location>
        <begin position="25"/>
        <end position="44"/>
    </location>
</feature>
<keyword evidence="3" id="KW-0997">Cell inner membrane</keyword>
<dbReference type="EMBL" id="JAFBFI010000013">
    <property type="protein sequence ID" value="MBM7693474.1"/>
    <property type="molecule type" value="Genomic_DNA"/>
</dbReference>
<reference evidence="10 11" key="1">
    <citation type="submission" date="2021-01" db="EMBL/GenBank/DDBJ databases">
        <title>Genomic Encyclopedia of Type Strains, Phase IV (KMG-IV): sequencing the most valuable type-strain genomes for metagenomic binning, comparative biology and taxonomic classification.</title>
        <authorList>
            <person name="Goeker M."/>
        </authorList>
    </citation>
    <scope>NUCLEOTIDE SEQUENCE [LARGE SCALE GENOMIC DNA]</scope>
    <source>
        <strain evidence="10 11">DSM 105482</strain>
    </source>
</reference>
<keyword evidence="4 8" id="KW-0812">Transmembrane</keyword>
<evidence type="ECO:0000256" key="3">
    <source>
        <dbReference type="ARBA" id="ARBA00022519"/>
    </source>
</evidence>
<dbReference type="PANTHER" id="PTHR34390">
    <property type="entry name" value="UPF0442 PROTEIN YJJB-RELATED"/>
    <property type="match status" value="1"/>
</dbReference>
<feature type="transmembrane region" description="Helical" evidence="8">
    <location>
        <begin position="50"/>
        <end position="69"/>
    </location>
</feature>
<dbReference type="InterPro" id="IPR050539">
    <property type="entry name" value="ThrE_Dicarb/AminoAcid_Exp"/>
</dbReference>
<dbReference type="Proteomes" id="UP000823486">
    <property type="component" value="Unassembled WGS sequence"/>
</dbReference>
<keyword evidence="2" id="KW-1003">Cell membrane</keyword>